<dbReference type="InterPro" id="IPR035615">
    <property type="entry name" value="FiwA/Osa"/>
</dbReference>
<reference evidence="1 2" key="1">
    <citation type="submission" date="2019-05" db="EMBL/GenBank/DDBJ databases">
        <authorList>
            <consortium name="Pathogen Informatics"/>
        </authorList>
    </citation>
    <scope>NUCLEOTIDE SEQUENCE [LARGE SCALE GENOMIC DNA]</scope>
    <source>
        <strain evidence="1 2">NM319</strain>
    </source>
</reference>
<protein>
    <submittedName>
        <fullName evidence="1">Uncharacterized protein</fullName>
    </submittedName>
</protein>
<gene>
    <name evidence="1" type="ORF">SAMEA1410922_02000</name>
</gene>
<accession>A0ABY6TMI5</accession>
<dbReference type="Proteomes" id="UP000308167">
    <property type="component" value="Unassembled WGS sequence"/>
</dbReference>
<proteinExistence type="predicted"/>
<dbReference type="InterPro" id="IPR054044">
    <property type="entry name" value="PFIN"/>
</dbReference>
<dbReference type="Pfam" id="PF22162">
    <property type="entry name" value="PFIN"/>
    <property type="match status" value="1"/>
</dbReference>
<dbReference type="EMBL" id="CABFKI010000015">
    <property type="protein sequence ID" value="VTU09386.1"/>
    <property type="molecule type" value="Genomic_DNA"/>
</dbReference>
<dbReference type="CDD" id="cd16389">
    <property type="entry name" value="FIN"/>
    <property type="match status" value="1"/>
</dbReference>
<evidence type="ECO:0000313" key="1">
    <source>
        <dbReference type="EMBL" id="VTU09386.1"/>
    </source>
</evidence>
<evidence type="ECO:0000313" key="2">
    <source>
        <dbReference type="Proteomes" id="UP000308167"/>
    </source>
</evidence>
<dbReference type="RefSeq" id="WP_135710989.1">
    <property type="nucleotide sequence ID" value="NZ_CABFKI010000015.1"/>
</dbReference>
<organism evidence="1 2">
    <name type="scientific">Actinobacillus porcinus</name>
    <dbReference type="NCBI Taxonomy" id="51048"/>
    <lineage>
        <taxon>Bacteria</taxon>
        <taxon>Pseudomonadati</taxon>
        <taxon>Pseudomonadota</taxon>
        <taxon>Gammaproteobacteria</taxon>
        <taxon>Pasteurellales</taxon>
        <taxon>Pasteurellaceae</taxon>
        <taxon>Actinobacillus</taxon>
    </lineage>
</organism>
<comment type="caution">
    <text evidence="1">The sequence shown here is derived from an EMBL/GenBank/DDBJ whole genome shotgun (WGS) entry which is preliminary data.</text>
</comment>
<keyword evidence="2" id="KW-1185">Reference proteome</keyword>
<name>A0ABY6TMI5_9PAST</name>
<dbReference type="GeneID" id="86156364"/>
<sequence>MELMKFPHHTIFIEQAEFTLQNYLIFELQTKNNQMLYLKHPIFKYPSDEVKLVFVQAENFLTMWRNMQYPQEPQLSWGNENDWRNDYKFHYAEQGFNLGRRNPVPLAEVSCKEYIKRTPIYKKHFLWFEKLVGYSEESIAECSFINGITRTIYLLANGIKQFPVYVYNEKNAILLAKHAGITPTSFYDLTELNLELEKLLSGKNLYESPSWQL</sequence>